<sequence>MQHSSFNKLDPTIPSQATNICVPQAAAGPDLSLHISPPNSRNQQQQQPSSSSPGALSLARSPPHVERVHAGFHGLWQRPQRSGSCSSDSDSSNVSSTSLAASTNLCLVSPCALEFKASDRAPCSPENIIRYHHIASTNNSAADAAKSFRSGRFMSKFPSCTKLRSMRAPRMRWTSTLHQHFVNAVESLGGHQRATPKSVLELMNVKDLTLAHVKSHLQMYRTVKTTTDKPGLALLEAGWPDQSFGNFHKGVSRQLNGGLELTIAEQLNTAAAHQPSSSHQDEGHEWTQTTTSPDHNKQPHVQFSPFALSEFVSSHITNIIPKMPNLEFTLGRSSWSAAAGPDPVATDASQELLLLKC</sequence>
<organism evidence="9 10">
    <name type="scientific">Sphagnum jensenii</name>
    <dbReference type="NCBI Taxonomy" id="128206"/>
    <lineage>
        <taxon>Eukaryota</taxon>
        <taxon>Viridiplantae</taxon>
        <taxon>Streptophyta</taxon>
        <taxon>Embryophyta</taxon>
        <taxon>Bryophyta</taxon>
        <taxon>Sphagnophytina</taxon>
        <taxon>Sphagnopsida</taxon>
        <taxon>Sphagnales</taxon>
        <taxon>Sphagnaceae</taxon>
        <taxon>Sphagnum</taxon>
    </lineage>
</organism>
<protein>
    <recommendedName>
        <fullName evidence="8">Myb-like domain-containing protein</fullName>
    </recommendedName>
</protein>
<keyword evidence="3" id="KW-0221">Differentiation</keyword>
<dbReference type="PANTHER" id="PTHR31496">
    <property type="entry name" value="TRANSCRIPTION FACTOR KAN2-RELATED"/>
    <property type="match status" value="1"/>
</dbReference>
<keyword evidence="10" id="KW-1185">Reference proteome</keyword>
<dbReference type="InterPro" id="IPR001005">
    <property type="entry name" value="SANT/Myb"/>
</dbReference>
<feature type="compositionally biased region" description="Low complexity" evidence="7">
    <location>
        <begin position="36"/>
        <end position="62"/>
    </location>
</feature>
<comment type="subcellular location">
    <subcellularLocation>
        <location evidence="1">Nucleus</location>
    </subcellularLocation>
</comment>
<keyword evidence="5" id="KW-0804">Transcription</keyword>
<keyword evidence="4" id="KW-0805">Transcription regulation</keyword>
<keyword evidence="2" id="KW-0217">Developmental protein</keyword>
<evidence type="ECO:0000256" key="3">
    <source>
        <dbReference type="ARBA" id="ARBA00022782"/>
    </source>
</evidence>
<evidence type="ECO:0000256" key="6">
    <source>
        <dbReference type="ARBA" id="ARBA00023242"/>
    </source>
</evidence>
<dbReference type="EMBL" id="CAXAQS010000944">
    <property type="protein sequence ID" value="CAK9253879.1"/>
    <property type="molecule type" value="Genomic_DNA"/>
</dbReference>
<feature type="region of interest" description="Disordered" evidence="7">
    <location>
        <begin position="270"/>
        <end position="298"/>
    </location>
</feature>
<dbReference type="Gene3D" id="1.10.10.60">
    <property type="entry name" value="Homeodomain-like"/>
    <property type="match status" value="1"/>
</dbReference>
<evidence type="ECO:0000256" key="4">
    <source>
        <dbReference type="ARBA" id="ARBA00023015"/>
    </source>
</evidence>
<evidence type="ECO:0000313" key="10">
    <source>
        <dbReference type="Proteomes" id="UP001497444"/>
    </source>
</evidence>
<dbReference type="Pfam" id="PF00249">
    <property type="entry name" value="Myb_DNA-binding"/>
    <property type="match status" value="1"/>
</dbReference>
<dbReference type="InterPro" id="IPR006447">
    <property type="entry name" value="Myb_dom_plants"/>
</dbReference>
<evidence type="ECO:0000256" key="5">
    <source>
        <dbReference type="ARBA" id="ARBA00023163"/>
    </source>
</evidence>
<comment type="caution">
    <text evidence="9">The sequence shown here is derived from an EMBL/GenBank/DDBJ whole genome shotgun (WGS) entry which is preliminary data.</text>
</comment>
<accession>A0ABP0VHH4</accession>
<evidence type="ECO:0000313" key="9">
    <source>
        <dbReference type="EMBL" id="CAK9253879.1"/>
    </source>
</evidence>
<evidence type="ECO:0000256" key="1">
    <source>
        <dbReference type="ARBA" id="ARBA00004123"/>
    </source>
</evidence>
<reference evidence="9" key="1">
    <citation type="submission" date="2024-02" db="EMBL/GenBank/DDBJ databases">
        <authorList>
            <consortium name="ELIXIR-Norway"/>
            <consortium name="Elixir Norway"/>
        </authorList>
    </citation>
    <scope>NUCLEOTIDE SEQUENCE</scope>
</reference>
<dbReference type="InterPro" id="IPR009057">
    <property type="entry name" value="Homeodomain-like_sf"/>
</dbReference>
<gene>
    <name evidence="9" type="ORF">CSSPJE1EN1_LOCUS29257</name>
</gene>
<dbReference type="SUPFAM" id="SSF46689">
    <property type="entry name" value="Homeodomain-like"/>
    <property type="match status" value="1"/>
</dbReference>
<evidence type="ECO:0000256" key="7">
    <source>
        <dbReference type="SAM" id="MobiDB-lite"/>
    </source>
</evidence>
<evidence type="ECO:0000259" key="8">
    <source>
        <dbReference type="Pfam" id="PF00249"/>
    </source>
</evidence>
<evidence type="ECO:0000256" key="2">
    <source>
        <dbReference type="ARBA" id="ARBA00022473"/>
    </source>
</evidence>
<feature type="region of interest" description="Disordered" evidence="7">
    <location>
        <begin position="28"/>
        <end position="63"/>
    </location>
</feature>
<name>A0ABP0VHH4_9BRYO</name>
<dbReference type="PANTHER" id="PTHR31496:SF3">
    <property type="entry name" value="TRANSCRIPTION REPRESSOR KAN1"/>
    <property type="match status" value="1"/>
</dbReference>
<feature type="domain" description="Myb-like" evidence="8">
    <location>
        <begin position="170"/>
        <end position="221"/>
    </location>
</feature>
<keyword evidence="6" id="KW-0539">Nucleus</keyword>
<dbReference type="Proteomes" id="UP001497444">
    <property type="component" value="Unassembled WGS sequence"/>
</dbReference>
<dbReference type="InterPro" id="IPR044847">
    <property type="entry name" value="KAN_fam"/>
</dbReference>
<proteinExistence type="predicted"/>
<dbReference type="NCBIfam" id="TIGR01557">
    <property type="entry name" value="myb_SHAQKYF"/>
    <property type="match status" value="1"/>
</dbReference>